<dbReference type="InterPro" id="IPR052061">
    <property type="entry name" value="PTE-AB_protein"/>
</dbReference>
<dbReference type="CDD" id="cd03443">
    <property type="entry name" value="PaaI_thioesterase"/>
    <property type="match status" value="1"/>
</dbReference>
<dbReference type="InterPro" id="IPR006683">
    <property type="entry name" value="Thioestr_dom"/>
</dbReference>
<dbReference type="SUPFAM" id="SSF54637">
    <property type="entry name" value="Thioesterase/thiol ester dehydrase-isomerase"/>
    <property type="match status" value="1"/>
</dbReference>
<accession>A0A932GNF7</accession>
<dbReference type="Gene3D" id="3.10.129.10">
    <property type="entry name" value="Hotdog Thioesterase"/>
    <property type="match status" value="1"/>
</dbReference>
<dbReference type="Pfam" id="PF03061">
    <property type="entry name" value="4HBT"/>
    <property type="match status" value="1"/>
</dbReference>
<organism evidence="3 4">
    <name type="scientific">Tectimicrobiota bacterium</name>
    <dbReference type="NCBI Taxonomy" id="2528274"/>
    <lineage>
        <taxon>Bacteria</taxon>
        <taxon>Pseudomonadati</taxon>
        <taxon>Nitrospinota/Tectimicrobiota group</taxon>
        <taxon>Candidatus Tectimicrobiota</taxon>
    </lineage>
</organism>
<evidence type="ECO:0000259" key="2">
    <source>
        <dbReference type="Pfam" id="PF03061"/>
    </source>
</evidence>
<dbReference type="GO" id="GO:0016790">
    <property type="term" value="F:thiolester hydrolase activity"/>
    <property type="evidence" value="ECO:0007669"/>
    <property type="project" value="UniProtKB-ARBA"/>
</dbReference>
<protein>
    <submittedName>
        <fullName evidence="3">PaaI family thioesterase</fullName>
    </submittedName>
</protein>
<proteinExistence type="predicted"/>
<comment type="caution">
    <text evidence="3">The sequence shown here is derived from an EMBL/GenBank/DDBJ whole genome shotgun (WGS) entry which is preliminary data.</text>
</comment>
<dbReference type="PANTHER" id="PTHR47260:SF1">
    <property type="entry name" value="UPF0644 PROTEIN PB2B4.06"/>
    <property type="match status" value="1"/>
</dbReference>
<feature type="domain" description="Thioesterase" evidence="2">
    <location>
        <begin position="48"/>
        <end position="120"/>
    </location>
</feature>
<sequence length="148" mass="16120">MELSDDGMCFACGKKNPLGLHLKVRLEGERDAVAEFTPAKNHQGYKDIVHGGILVTVLDEVIAHTLYQRGILAMTGKLEVRYHRPALVGETLQVRATIEKESSRGFDVRAQAVNRAGEKVAEARATMIRQRHTGPSSTGSAGLFPAKP</sequence>
<evidence type="ECO:0000313" key="3">
    <source>
        <dbReference type="EMBL" id="MBI3014221.1"/>
    </source>
</evidence>
<reference evidence="3" key="1">
    <citation type="submission" date="2020-07" db="EMBL/GenBank/DDBJ databases">
        <title>Huge and variable diversity of episymbiotic CPR bacteria and DPANN archaea in groundwater ecosystems.</title>
        <authorList>
            <person name="He C.Y."/>
            <person name="Keren R."/>
            <person name="Whittaker M."/>
            <person name="Farag I.F."/>
            <person name="Doudna J."/>
            <person name="Cate J.H.D."/>
            <person name="Banfield J.F."/>
        </authorList>
    </citation>
    <scope>NUCLEOTIDE SEQUENCE</scope>
    <source>
        <strain evidence="3">NC_groundwater_717_Ag_S-0.2um_59_8</strain>
    </source>
</reference>
<dbReference type="Proteomes" id="UP000741360">
    <property type="component" value="Unassembled WGS sequence"/>
</dbReference>
<feature type="region of interest" description="Disordered" evidence="1">
    <location>
        <begin position="128"/>
        <end position="148"/>
    </location>
</feature>
<gene>
    <name evidence="3" type="ORF">HYY65_03940</name>
</gene>
<dbReference type="PANTHER" id="PTHR47260">
    <property type="entry name" value="UPF0644 PROTEIN PB2B4.06"/>
    <property type="match status" value="1"/>
</dbReference>
<name>A0A932GNF7_UNCTE</name>
<dbReference type="EMBL" id="JACPSX010000066">
    <property type="protein sequence ID" value="MBI3014221.1"/>
    <property type="molecule type" value="Genomic_DNA"/>
</dbReference>
<evidence type="ECO:0000313" key="4">
    <source>
        <dbReference type="Proteomes" id="UP000741360"/>
    </source>
</evidence>
<dbReference type="AlphaFoldDB" id="A0A932GNF7"/>
<evidence type="ECO:0000256" key="1">
    <source>
        <dbReference type="SAM" id="MobiDB-lite"/>
    </source>
</evidence>
<dbReference type="InterPro" id="IPR029069">
    <property type="entry name" value="HotDog_dom_sf"/>
</dbReference>